<evidence type="ECO:0000256" key="9">
    <source>
        <dbReference type="ARBA" id="ARBA00023303"/>
    </source>
</evidence>
<name>A0A670ZKC6_PSETE</name>
<dbReference type="GO" id="GO:0070588">
    <property type="term" value="P:calcium ion transmembrane transport"/>
    <property type="evidence" value="ECO:0007669"/>
    <property type="project" value="TreeGrafter"/>
</dbReference>
<evidence type="ECO:0000256" key="2">
    <source>
        <dbReference type="ARBA" id="ARBA00009848"/>
    </source>
</evidence>
<dbReference type="Gene3D" id="2.60.490.10">
    <property type="entry name" value="atp-gated p2x4 ion channel domain"/>
    <property type="match status" value="1"/>
</dbReference>
<keyword evidence="7" id="KW-0472">Membrane</keyword>
<dbReference type="GO" id="GO:0005886">
    <property type="term" value="C:plasma membrane"/>
    <property type="evidence" value="ECO:0007669"/>
    <property type="project" value="TreeGrafter"/>
</dbReference>
<dbReference type="InterPro" id="IPR059116">
    <property type="entry name" value="P2X_receptor"/>
</dbReference>
<evidence type="ECO:0000256" key="7">
    <source>
        <dbReference type="ARBA" id="ARBA00023136"/>
    </source>
</evidence>
<organism evidence="11 12">
    <name type="scientific">Pseudonaja textilis</name>
    <name type="common">Eastern brown snake</name>
    <dbReference type="NCBI Taxonomy" id="8673"/>
    <lineage>
        <taxon>Eukaryota</taxon>
        <taxon>Metazoa</taxon>
        <taxon>Chordata</taxon>
        <taxon>Craniata</taxon>
        <taxon>Vertebrata</taxon>
        <taxon>Euteleostomi</taxon>
        <taxon>Lepidosauria</taxon>
        <taxon>Squamata</taxon>
        <taxon>Bifurcata</taxon>
        <taxon>Unidentata</taxon>
        <taxon>Episquamata</taxon>
        <taxon>Toxicofera</taxon>
        <taxon>Serpentes</taxon>
        <taxon>Colubroidea</taxon>
        <taxon>Elapidae</taxon>
        <taxon>Hydrophiinae</taxon>
        <taxon>Pseudonaja</taxon>
    </lineage>
</organism>
<evidence type="ECO:0000256" key="6">
    <source>
        <dbReference type="ARBA" id="ARBA00023065"/>
    </source>
</evidence>
<keyword evidence="5" id="KW-1133">Transmembrane helix</keyword>
<evidence type="ECO:0000256" key="1">
    <source>
        <dbReference type="ARBA" id="ARBA00004308"/>
    </source>
</evidence>
<evidence type="ECO:0000256" key="3">
    <source>
        <dbReference type="ARBA" id="ARBA00022448"/>
    </source>
</evidence>
<dbReference type="GO" id="GO:0012505">
    <property type="term" value="C:endomembrane system"/>
    <property type="evidence" value="ECO:0007669"/>
    <property type="project" value="UniProtKB-SubCell"/>
</dbReference>
<dbReference type="Proteomes" id="UP000472273">
    <property type="component" value="Unplaced"/>
</dbReference>
<evidence type="ECO:0000313" key="11">
    <source>
        <dbReference type="Ensembl" id="ENSPTXP00000023199.1"/>
    </source>
</evidence>
<dbReference type="Ensembl" id="ENSPTXT00000023920.1">
    <property type="protein sequence ID" value="ENSPTXP00000023200.1"/>
    <property type="gene ID" value="ENSPTXG00000016097.1"/>
</dbReference>
<dbReference type="InterPro" id="IPR027309">
    <property type="entry name" value="P2X_extracellular_dom_sf"/>
</dbReference>
<comment type="similarity">
    <text evidence="2">Belongs to the P2X receptor family.</text>
</comment>
<dbReference type="PANTHER" id="PTHR10125">
    <property type="entry name" value="P2X PURINOCEPTOR"/>
    <property type="match status" value="1"/>
</dbReference>
<dbReference type="Gene3D" id="1.10.287.940">
    <property type="entry name" value="atp-gated p2x4 ion channel"/>
    <property type="match status" value="1"/>
</dbReference>
<sequence length="105" mass="11718">VGSPAWAGALLICKWVFMVKKGYQEVDTSIQSSVITKVKGVAFTNTSEMGKRIWDVVDYVMPPQVQVDHCLPPQLWPRFLWLSPATLQTGWPSEAWISGSIIPSQ</sequence>
<keyword evidence="4" id="KW-0812">Transmembrane</keyword>
<dbReference type="GO" id="GO:0098794">
    <property type="term" value="C:postsynapse"/>
    <property type="evidence" value="ECO:0007669"/>
    <property type="project" value="GOC"/>
</dbReference>
<keyword evidence="10" id="KW-0732">Signal</keyword>
<evidence type="ECO:0000256" key="10">
    <source>
        <dbReference type="SAM" id="SignalP"/>
    </source>
</evidence>
<accession>A0A670ZKC6</accession>
<keyword evidence="3" id="KW-0813">Transport</keyword>
<comment type="subcellular location">
    <subcellularLocation>
        <location evidence="1">Endomembrane system</location>
    </subcellularLocation>
</comment>
<keyword evidence="9" id="KW-0407">Ion channel</keyword>
<keyword evidence="6" id="KW-0406">Ion transport</keyword>
<dbReference type="GO" id="GO:0004931">
    <property type="term" value="F:extracellularly ATP-gated monoatomic cation channel activity"/>
    <property type="evidence" value="ECO:0007669"/>
    <property type="project" value="TreeGrafter"/>
</dbReference>
<reference evidence="11" key="1">
    <citation type="submission" date="2025-05" db="UniProtKB">
        <authorList>
            <consortium name="Ensembl"/>
        </authorList>
    </citation>
    <scope>IDENTIFICATION</scope>
</reference>
<dbReference type="GeneTree" id="ENSGT01020000230351"/>
<feature type="signal peptide" evidence="10">
    <location>
        <begin position="1"/>
        <end position="24"/>
    </location>
</feature>
<dbReference type="AlphaFoldDB" id="A0A670ZKC6"/>
<evidence type="ECO:0000256" key="4">
    <source>
        <dbReference type="ARBA" id="ARBA00022692"/>
    </source>
</evidence>
<dbReference type="Ensembl" id="ENSPTXT00000023919.1">
    <property type="protein sequence ID" value="ENSPTXP00000023199.1"/>
    <property type="gene ID" value="ENSPTXG00000016096.1"/>
</dbReference>
<keyword evidence="8" id="KW-1071">Ligand-gated ion channel</keyword>
<evidence type="ECO:0000256" key="5">
    <source>
        <dbReference type="ARBA" id="ARBA00022989"/>
    </source>
</evidence>
<evidence type="ECO:0000256" key="8">
    <source>
        <dbReference type="ARBA" id="ARBA00023286"/>
    </source>
</evidence>
<feature type="chain" id="PRO_5044625106" evidence="10">
    <location>
        <begin position="25"/>
        <end position="105"/>
    </location>
</feature>
<dbReference type="Pfam" id="PF00864">
    <property type="entry name" value="P2X_receptor"/>
    <property type="match status" value="1"/>
</dbReference>
<keyword evidence="12" id="KW-1185">Reference proteome</keyword>
<dbReference type="PANTHER" id="PTHR10125:SF12">
    <property type="entry name" value="P2X PURINOCEPTOR 5"/>
    <property type="match status" value="1"/>
</dbReference>
<proteinExistence type="inferred from homology"/>
<evidence type="ECO:0000313" key="12">
    <source>
        <dbReference type="Proteomes" id="UP000472273"/>
    </source>
</evidence>
<protein>
    <submittedName>
        <fullName evidence="11">Uncharacterized protein</fullName>
    </submittedName>
</protein>